<accession>A0A432WBV2</accession>
<dbReference type="EMBL" id="PIPM01000011">
    <property type="protein sequence ID" value="RUO29533.1"/>
    <property type="molecule type" value="Genomic_DNA"/>
</dbReference>
<evidence type="ECO:0008006" key="3">
    <source>
        <dbReference type="Google" id="ProtNLM"/>
    </source>
</evidence>
<reference evidence="1 2" key="1">
    <citation type="journal article" date="2011" name="Front. Microbiol.">
        <title>Genomic signatures of strain selection and enhancement in Bacillus atrophaeus var. globigii, a historical biowarfare simulant.</title>
        <authorList>
            <person name="Gibbons H.S."/>
            <person name="Broomall S.M."/>
            <person name="McNew L.A."/>
            <person name="Daligault H."/>
            <person name="Chapman C."/>
            <person name="Bruce D."/>
            <person name="Karavis M."/>
            <person name="Krepps M."/>
            <person name="McGregor P.A."/>
            <person name="Hong C."/>
            <person name="Park K.H."/>
            <person name="Akmal A."/>
            <person name="Feldman A."/>
            <person name="Lin J.S."/>
            <person name="Chang W.E."/>
            <person name="Higgs B.W."/>
            <person name="Demirev P."/>
            <person name="Lindquist J."/>
            <person name="Liem A."/>
            <person name="Fochler E."/>
            <person name="Read T.D."/>
            <person name="Tapia R."/>
            <person name="Johnson S."/>
            <person name="Bishop-Lilly K.A."/>
            <person name="Detter C."/>
            <person name="Han C."/>
            <person name="Sozhamannan S."/>
            <person name="Rosenzweig C.N."/>
            <person name="Skowronski E.W."/>
        </authorList>
    </citation>
    <scope>NUCLEOTIDE SEQUENCE [LARGE SCALE GENOMIC DNA]</scope>
    <source>
        <strain evidence="1 2">GYP-17</strain>
    </source>
</reference>
<dbReference type="AlphaFoldDB" id="A0A432WBV2"/>
<gene>
    <name evidence="1" type="ORF">CWE11_09810</name>
</gene>
<protein>
    <recommendedName>
        <fullName evidence="3">Translesion DNA synthesis-associated protein ImuA</fullName>
    </recommendedName>
</protein>
<proteinExistence type="predicted"/>
<dbReference type="Gene3D" id="3.40.50.300">
    <property type="entry name" value="P-loop containing nucleotide triphosphate hydrolases"/>
    <property type="match status" value="1"/>
</dbReference>
<comment type="caution">
    <text evidence="1">The sequence shown here is derived from an EMBL/GenBank/DDBJ whole genome shotgun (WGS) entry which is preliminary data.</text>
</comment>
<dbReference type="Proteomes" id="UP000288405">
    <property type="component" value="Unassembled WGS sequence"/>
</dbReference>
<name>A0A432WBV2_9GAMM</name>
<evidence type="ECO:0000313" key="1">
    <source>
        <dbReference type="EMBL" id="RUO29533.1"/>
    </source>
</evidence>
<dbReference type="InterPro" id="IPR027417">
    <property type="entry name" value="P-loop_NTPase"/>
</dbReference>
<keyword evidence="2" id="KW-1185">Reference proteome</keyword>
<organism evidence="1 2">
    <name type="scientific">Aliidiomarina sanyensis</name>
    <dbReference type="NCBI Taxonomy" id="1249555"/>
    <lineage>
        <taxon>Bacteria</taxon>
        <taxon>Pseudomonadati</taxon>
        <taxon>Pseudomonadota</taxon>
        <taxon>Gammaproteobacteria</taxon>
        <taxon>Alteromonadales</taxon>
        <taxon>Idiomarinaceae</taxon>
        <taxon>Aliidiomarina</taxon>
    </lineage>
</organism>
<evidence type="ECO:0000313" key="2">
    <source>
        <dbReference type="Proteomes" id="UP000288405"/>
    </source>
</evidence>
<dbReference type="OrthoDB" id="9811176at2"/>
<dbReference type="RefSeq" id="WP_126777442.1">
    <property type="nucleotide sequence ID" value="NZ_PIPM01000011.1"/>
</dbReference>
<sequence>MQPQLQQLMESGALWQGHQSQAHDAVRASTGDALLDQALAGGWVRGRVHELQLPHSFCGELTLFGPAMQQAAKQGVPIFWIAPPAIPNAPALASMGENAQHIVLSPIQASDALWAAETILHSRQAGMILLWAKDLSATATRRLHLAASESDAFVFVLTGWQPEDARSYGTRLRLHHENEYIQWQLLKRHGGWPIRMPRQPLPTWLRYTDKPSSNTAGAMIN</sequence>
<dbReference type="SUPFAM" id="SSF52540">
    <property type="entry name" value="P-loop containing nucleoside triphosphate hydrolases"/>
    <property type="match status" value="1"/>
</dbReference>